<dbReference type="AlphaFoldDB" id="A0A2D0N2C5"/>
<evidence type="ECO:0000313" key="3">
    <source>
        <dbReference type="Proteomes" id="UP000223913"/>
    </source>
</evidence>
<accession>A0A2D0N2C5</accession>
<reference evidence="2 3" key="1">
    <citation type="submission" date="2017-10" db="EMBL/GenBank/DDBJ databases">
        <title>The draft genome sequence of Lewinella nigricans NBRC 102662.</title>
        <authorList>
            <person name="Wang K."/>
        </authorList>
    </citation>
    <scope>NUCLEOTIDE SEQUENCE [LARGE SCALE GENOMIC DNA]</scope>
    <source>
        <strain evidence="2 3">NBRC 102662</strain>
    </source>
</reference>
<feature type="region of interest" description="Disordered" evidence="1">
    <location>
        <begin position="274"/>
        <end position="310"/>
    </location>
</feature>
<name>A0A2D0N2C5_FLAN2</name>
<dbReference type="EMBL" id="PDUD01000048">
    <property type="protein sequence ID" value="PHN01883.1"/>
    <property type="molecule type" value="Genomic_DNA"/>
</dbReference>
<dbReference type="RefSeq" id="WP_099154774.1">
    <property type="nucleotide sequence ID" value="NZ_PDUD01000048.1"/>
</dbReference>
<dbReference type="OrthoDB" id="1158125at2"/>
<comment type="caution">
    <text evidence="2">The sequence shown here is derived from an EMBL/GenBank/DDBJ whole genome shotgun (WGS) entry which is preliminary data.</text>
</comment>
<keyword evidence="3" id="KW-1185">Reference proteome</keyword>
<evidence type="ECO:0000256" key="1">
    <source>
        <dbReference type="SAM" id="MobiDB-lite"/>
    </source>
</evidence>
<feature type="compositionally biased region" description="Basic and acidic residues" evidence="1">
    <location>
        <begin position="290"/>
        <end position="310"/>
    </location>
</feature>
<protein>
    <submittedName>
        <fullName evidence="2">Uncharacterized protein</fullName>
    </submittedName>
</protein>
<organism evidence="2 3">
    <name type="scientific">Flavilitoribacter nigricans (strain ATCC 23147 / DSM 23189 / NBRC 102662 / NCIMB 1420 / SS-2)</name>
    <name type="common">Lewinella nigricans</name>
    <dbReference type="NCBI Taxonomy" id="1122177"/>
    <lineage>
        <taxon>Bacteria</taxon>
        <taxon>Pseudomonadati</taxon>
        <taxon>Bacteroidota</taxon>
        <taxon>Saprospiria</taxon>
        <taxon>Saprospirales</taxon>
        <taxon>Lewinellaceae</taxon>
        <taxon>Flavilitoribacter</taxon>
    </lineage>
</organism>
<evidence type="ECO:0000313" key="2">
    <source>
        <dbReference type="EMBL" id="PHN01883.1"/>
    </source>
</evidence>
<sequence length="514" mass="58756">MKHLNCSTKRFTEYYLDVHKSMLLLEDFTFRYNQDKPLRKQLRAGHLTLMHRLLNIQRIVLWKQQSGRRPLSPGTPLPYLSANNVYLGIKINVSGRTIQNLRQRLQEAGLVLDEVWHGSKANYEMRLNPEVIFLGRRGDRRNWISLFEGKAMTVEVSIAEKGHQYSGATNITDGDQQKTEDLEQQITDATEVWKTTATPVEIPLEPAIQQRAHHPSYEEKITVFSENLSSKCTLSLQDTNQLNQLEIDRCGKGAGTDVDRAGGQRRIFLTGYETDSDEHRKPPRVARRPPVGEERGVRDEEGEVRNEESGRFGDGVKGDLVIGRGQGAGRGEHCIPETFGGVVAGLPDKLGRRIFREVSKVWEVALEELYAGEWIANTERERAMARMAEYYVHALPARYAAGTTEICERIRLVRKWIDRGRQAGQERWVPIPSVYFDYRNTRGFGRTKAWFKKHIAKRREIGDNIAVAKAVGRYQRCCKEHSDAEGPMAVYQKLVTQLEGHGEEIVQRFHHAVK</sequence>
<proteinExistence type="predicted"/>
<gene>
    <name evidence="2" type="ORF">CRP01_35190</name>
</gene>
<dbReference type="Proteomes" id="UP000223913">
    <property type="component" value="Unassembled WGS sequence"/>
</dbReference>